<dbReference type="GO" id="GO:0009251">
    <property type="term" value="P:glucan catabolic process"/>
    <property type="evidence" value="ECO:0007669"/>
    <property type="project" value="TreeGrafter"/>
</dbReference>
<dbReference type="SUPFAM" id="SSF51445">
    <property type="entry name" value="(Trans)glycosidases"/>
    <property type="match status" value="1"/>
</dbReference>
<dbReference type="InterPro" id="IPR017853">
    <property type="entry name" value="GH"/>
</dbReference>
<dbReference type="EMBL" id="JAKOGI010002088">
    <property type="protein sequence ID" value="KAJ8422985.1"/>
    <property type="molecule type" value="Genomic_DNA"/>
</dbReference>
<dbReference type="InterPro" id="IPR036962">
    <property type="entry name" value="Glyco_hydro_3_N_sf"/>
</dbReference>
<evidence type="ECO:0008006" key="7">
    <source>
        <dbReference type="Google" id="ProtNLM"/>
    </source>
</evidence>
<reference evidence="5" key="1">
    <citation type="submission" date="2022-04" db="EMBL/GenBank/DDBJ databases">
        <title>Carnegiea gigantea Genome sequencing and assembly v2.</title>
        <authorList>
            <person name="Copetti D."/>
            <person name="Sanderson M.J."/>
            <person name="Burquez A."/>
            <person name="Wojciechowski M.F."/>
        </authorList>
    </citation>
    <scope>NUCLEOTIDE SEQUENCE</scope>
    <source>
        <strain evidence="5">SGP5-SGP5p</strain>
        <tissue evidence="5">Aerial part</tissue>
    </source>
</reference>
<keyword evidence="1" id="KW-0378">Hydrolase</keyword>
<dbReference type="InterPro" id="IPR036881">
    <property type="entry name" value="Glyco_hydro_3_C_sf"/>
</dbReference>
<proteinExistence type="predicted"/>
<dbReference type="PANTHER" id="PTHR30620:SF91">
    <property type="entry name" value="BETA-GLUCOSIDASE"/>
    <property type="match status" value="1"/>
</dbReference>
<sequence length="430" mass="47072">MTEIIPGLQGSIPSNSKKGIPFVAVRKKVAACAKHDVGDGGATKGINENNTVIDWHGLFSIHMPGYYNAIINGVSTVMISYCSWNGVKMHGNYNLITGFLKDTLKFRGNLSILSSRTELFGFVISDWQGLDRITSLPLANYSYSIQLGIHASIDMVSSFDIEITHSLTCCGFHQEQLTRFMNDLTFQVKNNIIPMSRINDAVKRILRVKFQMGLFENPLADTSLVHELGSKPVLPLPQRANKILVAGRHADNLGYQSGGWTIEWQGLDGNNLTEAIKKTVDPKTKLVYKENPNTKYVKSNKFSYAIVVVGEQPYAETFGDGMNLTISYPGSGTITNVCVALKCVVVAISDRPVLIKPYLACIDALVAAWLPGTEGQGVADALFGDYAFTGKLPRAWFKSVDQLPTNVGDPHYDSLFPFGFGLATAPNKGH</sequence>
<dbReference type="Proteomes" id="UP001153076">
    <property type="component" value="Unassembled WGS sequence"/>
</dbReference>
<evidence type="ECO:0000256" key="1">
    <source>
        <dbReference type="ARBA" id="ARBA00022801"/>
    </source>
</evidence>
<feature type="domain" description="Glycoside hydrolase family 3 C-terminal" evidence="4">
    <location>
        <begin position="232"/>
        <end position="422"/>
    </location>
</feature>
<dbReference type="Gene3D" id="3.20.20.300">
    <property type="entry name" value="Glycoside hydrolase, family 3, N-terminal domain"/>
    <property type="match status" value="1"/>
</dbReference>
<dbReference type="FunFam" id="3.40.50.1700:FF:000002">
    <property type="entry name" value="Glycosyl hydrolase family protein"/>
    <property type="match status" value="1"/>
</dbReference>
<dbReference type="InterPro" id="IPR002772">
    <property type="entry name" value="Glyco_hydro_3_C"/>
</dbReference>
<dbReference type="AlphaFoldDB" id="A0A9Q1GPX1"/>
<gene>
    <name evidence="5" type="ORF">Cgig2_025010</name>
</gene>
<evidence type="ECO:0000259" key="3">
    <source>
        <dbReference type="Pfam" id="PF00933"/>
    </source>
</evidence>
<name>A0A9Q1GPX1_9CARY</name>
<protein>
    <recommendedName>
        <fullName evidence="7">Beta-glucosidase</fullName>
    </recommendedName>
</protein>
<dbReference type="PANTHER" id="PTHR30620">
    <property type="entry name" value="PERIPLASMIC BETA-GLUCOSIDASE-RELATED"/>
    <property type="match status" value="1"/>
</dbReference>
<comment type="caution">
    <text evidence="5">The sequence shown here is derived from an EMBL/GenBank/DDBJ whole genome shotgun (WGS) entry which is preliminary data.</text>
</comment>
<dbReference type="OrthoDB" id="47059at2759"/>
<dbReference type="Pfam" id="PF01915">
    <property type="entry name" value="Glyco_hydro_3_C"/>
    <property type="match status" value="1"/>
</dbReference>
<keyword evidence="6" id="KW-1185">Reference proteome</keyword>
<dbReference type="GO" id="GO:0008422">
    <property type="term" value="F:beta-glucosidase activity"/>
    <property type="evidence" value="ECO:0007669"/>
    <property type="project" value="TreeGrafter"/>
</dbReference>
<dbReference type="InterPro" id="IPR051915">
    <property type="entry name" value="Cellulose_Degrad_GH3"/>
</dbReference>
<accession>A0A9Q1GPX1</accession>
<organism evidence="5 6">
    <name type="scientific">Carnegiea gigantea</name>
    <dbReference type="NCBI Taxonomy" id="171969"/>
    <lineage>
        <taxon>Eukaryota</taxon>
        <taxon>Viridiplantae</taxon>
        <taxon>Streptophyta</taxon>
        <taxon>Embryophyta</taxon>
        <taxon>Tracheophyta</taxon>
        <taxon>Spermatophyta</taxon>
        <taxon>Magnoliopsida</taxon>
        <taxon>eudicotyledons</taxon>
        <taxon>Gunneridae</taxon>
        <taxon>Pentapetalae</taxon>
        <taxon>Caryophyllales</taxon>
        <taxon>Cactineae</taxon>
        <taxon>Cactaceae</taxon>
        <taxon>Cactoideae</taxon>
        <taxon>Echinocereeae</taxon>
        <taxon>Carnegiea</taxon>
    </lineage>
</organism>
<evidence type="ECO:0000259" key="4">
    <source>
        <dbReference type="Pfam" id="PF01915"/>
    </source>
</evidence>
<evidence type="ECO:0000313" key="5">
    <source>
        <dbReference type="EMBL" id="KAJ8422985.1"/>
    </source>
</evidence>
<dbReference type="InterPro" id="IPR001764">
    <property type="entry name" value="Glyco_hydro_3_N"/>
</dbReference>
<dbReference type="SUPFAM" id="SSF52279">
    <property type="entry name" value="Beta-D-glucan exohydrolase, C-terminal domain"/>
    <property type="match status" value="1"/>
</dbReference>
<keyword evidence="2" id="KW-0326">Glycosidase</keyword>
<feature type="domain" description="Glycoside hydrolase family 3 N-terminal" evidence="3">
    <location>
        <begin position="4"/>
        <end position="208"/>
    </location>
</feature>
<evidence type="ECO:0000313" key="6">
    <source>
        <dbReference type="Proteomes" id="UP001153076"/>
    </source>
</evidence>
<dbReference type="Pfam" id="PF00933">
    <property type="entry name" value="Glyco_hydro_3"/>
    <property type="match status" value="1"/>
</dbReference>
<dbReference type="Gene3D" id="3.40.50.1700">
    <property type="entry name" value="Glycoside hydrolase family 3 C-terminal domain"/>
    <property type="match status" value="1"/>
</dbReference>
<evidence type="ECO:0000256" key="2">
    <source>
        <dbReference type="ARBA" id="ARBA00023295"/>
    </source>
</evidence>